<dbReference type="Gene3D" id="3.10.490.20">
    <property type="match status" value="1"/>
</dbReference>
<keyword evidence="3" id="KW-1185">Reference proteome</keyword>
<dbReference type="InterPro" id="IPR026983">
    <property type="entry name" value="DHC"/>
</dbReference>
<gene>
    <name evidence="2" type="ORF">PYW07_017429</name>
</gene>
<organism evidence="2 3">
    <name type="scientific">Mythimna separata</name>
    <name type="common">Oriental armyworm</name>
    <name type="synonym">Pseudaletia separata</name>
    <dbReference type="NCBI Taxonomy" id="271217"/>
    <lineage>
        <taxon>Eukaryota</taxon>
        <taxon>Metazoa</taxon>
        <taxon>Ecdysozoa</taxon>
        <taxon>Arthropoda</taxon>
        <taxon>Hexapoda</taxon>
        <taxon>Insecta</taxon>
        <taxon>Pterygota</taxon>
        <taxon>Neoptera</taxon>
        <taxon>Endopterygota</taxon>
        <taxon>Lepidoptera</taxon>
        <taxon>Glossata</taxon>
        <taxon>Ditrysia</taxon>
        <taxon>Noctuoidea</taxon>
        <taxon>Noctuidae</taxon>
        <taxon>Noctuinae</taxon>
        <taxon>Hadenini</taxon>
        <taxon>Mythimna</taxon>
    </lineage>
</organism>
<dbReference type="FunFam" id="3.10.490.20:FF:000009">
    <property type="entry name" value="Dynein heavy chain 4"/>
    <property type="match status" value="1"/>
</dbReference>
<evidence type="ECO:0000313" key="2">
    <source>
        <dbReference type="EMBL" id="KAJ8730391.1"/>
    </source>
</evidence>
<dbReference type="AlphaFoldDB" id="A0AAD7YVF6"/>
<accession>A0AAD7YVF6</accession>
<dbReference type="PANTHER" id="PTHR46961:SF13">
    <property type="entry name" value="DYNEIN AXONEMAL HEAVY CHAIN 3"/>
    <property type="match status" value="1"/>
</dbReference>
<reference evidence="2" key="1">
    <citation type="submission" date="2023-03" db="EMBL/GenBank/DDBJ databases">
        <title>Chromosome-level genomes of two armyworms, Mythimna separata and Mythimna loreyi, provide insights into the biosynthesis and reception of sex pheromones.</title>
        <authorList>
            <person name="Zhao H."/>
        </authorList>
    </citation>
    <scope>NUCLEOTIDE SEQUENCE</scope>
    <source>
        <strain evidence="2">BeijingLab</strain>
        <tissue evidence="2">Pupa</tissue>
    </source>
</reference>
<dbReference type="Proteomes" id="UP001231518">
    <property type="component" value="Chromosome 9"/>
</dbReference>
<dbReference type="InterPro" id="IPR043160">
    <property type="entry name" value="Dynein_C_barrel"/>
</dbReference>
<name>A0AAD7YVF6_MYTSE</name>
<evidence type="ECO:0000313" key="3">
    <source>
        <dbReference type="Proteomes" id="UP001231518"/>
    </source>
</evidence>
<dbReference type="GO" id="GO:0051959">
    <property type="term" value="F:dynein light intermediate chain binding"/>
    <property type="evidence" value="ECO:0007669"/>
    <property type="project" value="InterPro"/>
</dbReference>
<protein>
    <recommendedName>
        <fullName evidence="1">Dynein heavy chain C-terminal domain-containing protein</fullName>
    </recommendedName>
</protein>
<dbReference type="InterPro" id="IPR041228">
    <property type="entry name" value="Dynein_C"/>
</dbReference>
<comment type="caution">
    <text evidence="2">The sequence shown here is derived from an EMBL/GenBank/DDBJ whole genome shotgun (WGS) entry which is preliminary data.</text>
</comment>
<evidence type="ECO:0000259" key="1">
    <source>
        <dbReference type="Pfam" id="PF18199"/>
    </source>
</evidence>
<dbReference type="PANTHER" id="PTHR46961">
    <property type="entry name" value="DYNEIN HEAVY CHAIN 1, AXONEMAL-LIKE PROTEIN"/>
    <property type="match status" value="1"/>
</dbReference>
<dbReference type="GO" id="GO:0007018">
    <property type="term" value="P:microtubule-based movement"/>
    <property type="evidence" value="ECO:0007669"/>
    <property type="project" value="InterPro"/>
</dbReference>
<dbReference type="EMBL" id="JARGEI010000006">
    <property type="protein sequence ID" value="KAJ8730391.1"/>
    <property type="molecule type" value="Genomic_DNA"/>
</dbReference>
<feature type="domain" description="Dynein heavy chain C-terminal" evidence="1">
    <location>
        <begin position="4"/>
        <end position="109"/>
    </location>
</feature>
<proteinExistence type="predicted"/>
<dbReference type="GO" id="GO:0030286">
    <property type="term" value="C:dynein complex"/>
    <property type="evidence" value="ECO:0007669"/>
    <property type="project" value="InterPro"/>
</dbReference>
<dbReference type="Pfam" id="PF18199">
    <property type="entry name" value="Dynein_C"/>
    <property type="match status" value="1"/>
</dbReference>
<dbReference type="GO" id="GO:0045505">
    <property type="term" value="F:dynein intermediate chain binding"/>
    <property type="evidence" value="ECO:0007669"/>
    <property type="project" value="InterPro"/>
</dbReference>
<sequence>MEAESEDQPSYGVYCKGLYLEGARWNRETKLMDESYPKILFDTIPIIWFKPSLIAKFDPPPCYFCPIYKTSERKGVLATTGHSSNFVMYITLETTLKEQHWINRGVASLTQLDD</sequence>